<evidence type="ECO:0000256" key="2">
    <source>
        <dbReference type="PROSITE-ProRule" id="PRU00192"/>
    </source>
</evidence>
<organism evidence="5 6">
    <name type="scientific">Oopsacas minuta</name>
    <dbReference type="NCBI Taxonomy" id="111878"/>
    <lineage>
        <taxon>Eukaryota</taxon>
        <taxon>Metazoa</taxon>
        <taxon>Porifera</taxon>
        <taxon>Hexactinellida</taxon>
        <taxon>Hexasterophora</taxon>
        <taxon>Lyssacinosida</taxon>
        <taxon>Leucopsacidae</taxon>
        <taxon>Oopsacas</taxon>
    </lineage>
</organism>
<keyword evidence="1 2" id="KW-0728">SH3 domain</keyword>
<name>A0AAV7K0C4_9METZ</name>
<protein>
    <submittedName>
        <fullName evidence="5">Intersectin-1-like</fullName>
    </submittedName>
</protein>
<dbReference type="Gene3D" id="1.20.900.10">
    <property type="entry name" value="Dbl homology (DH) domain"/>
    <property type="match status" value="1"/>
</dbReference>
<dbReference type="Pfam" id="PF14604">
    <property type="entry name" value="SH3_9"/>
    <property type="match status" value="1"/>
</dbReference>
<dbReference type="PROSITE" id="PS50010">
    <property type="entry name" value="DH_2"/>
    <property type="match status" value="1"/>
</dbReference>
<keyword evidence="6" id="KW-1185">Reference proteome</keyword>
<accession>A0AAV7K0C4</accession>
<dbReference type="Gene3D" id="2.30.30.40">
    <property type="entry name" value="SH3 Domains"/>
    <property type="match status" value="2"/>
</dbReference>
<dbReference type="Gene3D" id="3.10.20.90">
    <property type="entry name" value="Phosphatidylinositol 3-kinase Catalytic Subunit, Chain A, domain 1"/>
    <property type="match status" value="1"/>
</dbReference>
<dbReference type="EMBL" id="JAKMXF010000222">
    <property type="protein sequence ID" value="KAI6654621.1"/>
    <property type="molecule type" value="Genomic_DNA"/>
</dbReference>
<dbReference type="InterPro" id="IPR011993">
    <property type="entry name" value="PH-like_dom_sf"/>
</dbReference>
<feature type="domain" description="SH3" evidence="3">
    <location>
        <begin position="8"/>
        <end position="69"/>
    </location>
</feature>
<evidence type="ECO:0000313" key="6">
    <source>
        <dbReference type="Proteomes" id="UP001165289"/>
    </source>
</evidence>
<dbReference type="SUPFAM" id="SSF48065">
    <property type="entry name" value="DBL homology domain (DH-domain)"/>
    <property type="match status" value="1"/>
</dbReference>
<dbReference type="AlphaFoldDB" id="A0AAV7K0C4"/>
<dbReference type="InterPro" id="IPR035899">
    <property type="entry name" value="DBL_dom_sf"/>
</dbReference>
<evidence type="ECO:0000259" key="3">
    <source>
        <dbReference type="PROSITE" id="PS50002"/>
    </source>
</evidence>
<dbReference type="Gene3D" id="2.30.29.30">
    <property type="entry name" value="Pleckstrin-homology domain (PH domain)/Phosphotyrosine-binding domain (PTB)"/>
    <property type="match status" value="1"/>
</dbReference>
<dbReference type="Pfam" id="PF07653">
    <property type="entry name" value="SH3_2"/>
    <property type="match status" value="1"/>
</dbReference>
<dbReference type="PROSITE" id="PS50002">
    <property type="entry name" value="SH3"/>
    <property type="match status" value="1"/>
</dbReference>
<dbReference type="SUPFAM" id="SSF50044">
    <property type="entry name" value="SH3-domain"/>
    <property type="match status" value="2"/>
</dbReference>
<dbReference type="GO" id="GO:0005085">
    <property type="term" value="F:guanyl-nucleotide exchange factor activity"/>
    <property type="evidence" value="ECO:0007669"/>
    <property type="project" value="InterPro"/>
</dbReference>
<reference evidence="5 6" key="1">
    <citation type="journal article" date="2023" name="BMC Biol.">
        <title>The compact genome of the sponge Oopsacas minuta (Hexactinellida) is lacking key metazoan core genes.</title>
        <authorList>
            <person name="Santini S."/>
            <person name="Schenkelaars Q."/>
            <person name="Jourda C."/>
            <person name="Duchesne M."/>
            <person name="Belahbib H."/>
            <person name="Rocher C."/>
            <person name="Selva M."/>
            <person name="Riesgo A."/>
            <person name="Vervoort M."/>
            <person name="Leys S.P."/>
            <person name="Kodjabachian L."/>
            <person name="Le Bivic A."/>
            <person name="Borchiellini C."/>
            <person name="Claverie J.M."/>
            <person name="Renard E."/>
        </authorList>
    </citation>
    <scope>NUCLEOTIDE SEQUENCE [LARGE SCALE GENOMIC DNA]</scope>
    <source>
        <strain evidence="5">SPO-2</strain>
    </source>
</reference>
<feature type="domain" description="DH" evidence="4">
    <location>
        <begin position="84"/>
        <end position="275"/>
    </location>
</feature>
<dbReference type="InterPro" id="IPR000219">
    <property type="entry name" value="DH_dom"/>
</dbReference>
<proteinExistence type="predicted"/>
<evidence type="ECO:0000256" key="1">
    <source>
        <dbReference type="ARBA" id="ARBA00022443"/>
    </source>
</evidence>
<dbReference type="SMART" id="SM00326">
    <property type="entry name" value="SH3"/>
    <property type="match status" value="2"/>
</dbReference>
<evidence type="ECO:0000259" key="4">
    <source>
        <dbReference type="PROSITE" id="PS50010"/>
    </source>
</evidence>
<comment type="caution">
    <text evidence="5">The sequence shown here is derived from an EMBL/GenBank/DDBJ whole genome shotgun (WGS) entry which is preliminary data.</text>
</comment>
<dbReference type="Pfam" id="PF00621">
    <property type="entry name" value="RhoGEF"/>
    <property type="match status" value="1"/>
</dbReference>
<dbReference type="SUPFAM" id="SSF50729">
    <property type="entry name" value="PH domain-like"/>
    <property type="match status" value="1"/>
</dbReference>
<dbReference type="InterPro" id="IPR036028">
    <property type="entry name" value="SH3-like_dom_sf"/>
</dbReference>
<dbReference type="Proteomes" id="UP001165289">
    <property type="component" value="Unassembled WGS sequence"/>
</dbReference>
<evidence type="ECO:0000313" key="5">
    <source>
        <dbReference type="EMBL" id="KAI6654621.1"/>
    </source>
</evidence>
<dbReference type="InterPro" id="IPR001452">
    <property type="entry name" value="SH3_domain"/>
</dbReference>
<gene>
    <name evidence="5" type="ORF">LOD99_1016</name>
</gene>
<sequence length="710" mass="82898">MAMFMEKQPLERYRCLFGYSPKEDDELELEKDDIVLLAQKFTDGWGWGLLLRNQSVGAFPLSILKHEITPILRNRDNFQEELDERSSVIRTLYFSEFAYKNQIDLLHYYVATLELQKSPLILNLVDELKEIVLLHDLSYEMSIQLSSRVAGWDNDVTLISNVFSKIMPNMRKLFQNYAEISPRTLDSLVQITKNASLNKVILSAEENCIVQSGSRVSDSMKKLSCIVMSPLTQLCKYQKLMELLRERTPETHPDYYSILSVSHELENLYKSTQITQNDAQNELKLSEIVERFGDERLRITEDEEEPEVPFTRNVHTLYQMLISRNFAFSFLLSLPPKVELNHRLSNRLSQIMSQKARNAAEKISMQETMKKMSGNKLYGAFMSVYDQPHNRYYICEGNLRIKDVQVYLFLFRDTLLIAQLTTPKLKLMYRINLTQSWITDMHVGEEMVDGFRIGSPDGVYTCVVQHKEMKRVKELKDHWMKTISSCIADQKKKLERVLSVYTVPTNLMFTVEATSRMVYIRNSKYELNLEEGDKIQIFCIFDRKFSQYRPGLHIGERYQDPSIQWYYGMIGNKQGWFPKGCVSIPGNGTYNQKDVKQIKWNNIVQMKKNLSSISELGFLEVEDKTIEVKHENRIKKLTLPASCTITDVIDLYFANENVPNRLSHWSIVEVSKDGTYKRKLNKEEDPSSIVNFWGQGKEEMQFFLEETINH</sequence>